<dbReference type="EMBL" id="LAZR01010828">
    <property type="protein sequence ID" value="KKM64826.1"/>
    <property type="molecule type" value="Genomic_DNA"/>
</dbReference>
<name>A0A0F9JQZ5_9ZZZZ</name>
<proteinExistence type="predicted"/>
<sequence length="397" mass="45677">MGCADWKIRSLDNFLNRSILENGGNIRKQPFRKGTKVTVRIAEGVYGSDIRKALQMVYYSDVKIHFVVRTNSYPVIAIDDPVAGLPEPTSKVLDENENFDLWGTEEFELPIFDNIEYFDITMIKGTGWNIVRLNGLMQMFRGTRLDYRKTNLFFDIKTDRAPEDPLYPFSLSREKLEEGFEQLVDAFVASHNANVMESVAVVKEENIPEEETVMVLPGRLLKGVRDTKYDRHERASKSGMGNKTTTELIIEEKLSRLTKSNGKPVQMLIRRYKRNPDTRVWHSKVLLAWQDILQLVAELDEEFGIGITSNQFQEAARLTMDGYVYYIVNPDLAITTELRKQSDQAIVLSLWALASHEVTHKYVDDHNEWFTTTENNIMRDSAEVILRALGKIARRLS</sequence>
<evidence type="ECO:0000313" key="1">
    <source>
        <dbReference type="EMBL" id="KKM64826.1"/>
    </source>
</evidence>
<comment type="caution">
    <text evidence="1">The sequence shown here is derived from an EMBL/GenBank/DDBJ whole genome shotgun (WGS) entry which is preliminary data.</text>
</comment>
<protein>
    <submittedName>
        <fullName evidence="1">Uncharacterized protein</fullName>
    </submittedName>
</protein>
<accession>A0A0F9JQZ5</accession>
<dbReference type="AlphaFoldDB" id="A0A0F9JQZ5"/>
<gene>
    <name evidence="1" type="ORF">LCGC14_1497490</name>
</gene>
<organism evidence="1">
    <name type="scientific">marine sediment metagenome</name>
    <dbReference type="NCBI Taxonomy" id="412755"/>
    <lineage>
        <taxon>unclassified sequences</taxon>
        <taxon>metagenomes</taxon>
        <taxon>ecological metagenomes</taxon>
    </lineage>
</organism>
<reference evidence="1" key="1">
    <citation type="journal article" date="2015" name="Nature">
        <title>Complex archaea that bridge the gap between prokaryotes and eukaryotes.</title>
        <authorList>
            <person name="Spang A."/>
            <person name="Saw J.H."/>
            <person name="Jorgensen S.L."/>
            <person name="Zaremba-Niedzwiedzka K."/>
            <person name="Martijn J."/>
            <person name="Lind A.E."/>
            <person name="van Eijk R."/>
            <person name="Schleper C."/>
            <person name="Guy L."/>
            <person name="Ettema T.J."/>
        </authorList>
    </citation>
    <scope>NUCLEOTIDE SEQUENCE</scope>
</reference>